<organism evidence="2 3">
    <name type="scientific">Pseudonocardia adelaidensis</name>
    <dbReference type="NCBI Taxonomy" id="648754"/>
    <lineage>
        <taxon>Bacteria</taxon>
        <taxon>Bacillati</taxon>
        <taxon>Actinomycetota</taxon>
        <taxon>Actinomycetes</taxon>
        <taxon>Pseudonocardiales</taxon>
        <taxon>Pseudonocardiaceae</taxon>
        <taxon>Pseudonocardia</taxon>
    </lineage>
</organism>
<sequence length="194" mass="20912">MTSRRRGREGGNVSAAKLGAVAALIGAVIGAVGAGLPAWLTTSAQITAEDARSNAEFVRDQRREAYAAVVTLNTRLLDSMNRLLIATLSRGDYNSQHADFEAAYLELETAASSVELFGSPEASTSVGEMVRRYSSVRRAIEDEQIRRQSGAAGSPADGPFPAVFSPEYEELTAQYDRFLTLARKDLGTEPRENP</sequence>
<reference evidence="3" key="1">
    <citation type="journal article" date="2019" name="Int. J. Syst. Evol. Microbiol.">
        <title>The Global Catalogue of Microorganisms (GCM) 10K type strain sequencing project: providing services to taxonomists for standard genome sequencing and annotation.</title>
        <authorList>
            <consortium name="The Broad Institute Genomics Platform"/>
            <consortium name="The Broad Institute Genome Sequencing Center for Infectious Disease"/>
            <person name="Wu L."/>
            <person name="Ma J."/>
        </authorList>
    </citation>
    <scope>NUCLEOTIDE SEQUENCE [LARGE SCALE GENOMIC DNA]</scope>
    <source>
        <strain evidence="3">JCM 18302</strain>
    </source>
</reference>
<dbReference type="Proteomes" id="UP001500804">
    <property type="component" value="Unassembled WGS sequence"/>
</dbReference>
<dbReference type="EMBL" id="BAABJO010000010">
    <property type="protein sequence ID" value="GAA5121750.1"/>
    <property type="molecule type" value="Genomic_DNA"/>
</dbReference>
<accession>A0ABP9NK63</accession>
<dbReference type="RefSeq" id="WP_345605764.1">
    <property type="nucleotide sequence ID" value="NZ_BAABJO010000010.1"/>
</dbReference>
<evidence type="ECO:0000313" key="2">
    <source>
        <dbReference type="EMBL" id="GAA5121750.1"/>
    </source>
</evidence>
<feature type="transmembrane region" description="Helical" evidence="1">
    <location>
        <begin position="21"/>
        <end position="40"/>
    </location>
</feature>
<gene>
    <name evidence="2" type="ORF">GCM10023320_31010</name>
</gene>
<keyword evidence="3" id="KW-1185">Reference proteome</keyword>
<proteinExistence type="predicted"/>
<evidence type="ECO:0000313" key="3">
    <source>
        <dbReference type="Proteomes" id="UP001500804"/>
    </source>
</evidence>
<protein>
    <submittedName>
        <fullName evidence="2">Uncharacterized protein</fullName>
    </submittedName>
</protein>
<keyword evidence="1" id="KW-1133">Transmembrane helix</keyword>
<keyword evidence="1" id="KW-0472">Membrane</keyword>
<keyword evidence="1" id="KW-0812">Transmembrane</keyword>
<name>A0ABP9NK63_9PSEU</name>
<evidence type="ECO:0000256" key="1">
    <source>
        <dbReference type="SAM" id="Phobius"/>
    </source>
</evidence>
<comment type="caution">
    <text evidence="2">The sequence shown here is derived from an EMBL/GenBank/DDBJ whole genome shotgun (WGS) entry which is preliminary data.</text>
</comment>